<evidence type="ECO:0000256" key="2">
    <source>
        <dbReference type="PIRSR" id="PIRSR613078-1"/>
    </source>
</evidence>
<keyword evidence="1" id="KW-0378">Hydrolase</keyword>
<dbReference type="RefSeq" id="WP_154767673.1">
    <property type="nucleotide sequence ID" value="NZ_WLYK01000001.1"/>
</dbReference>
<dbReference type="EMBL" id="WLYK01000001">
    <property type="protein sequence ID" value="MTD13936.1"/>
    <property type="molecule type" value="Genomic_DNA"/>
</dbReference>
<dbReference type="PANTHER" id="PTHR46517">
    <property type="entry name" value="FRUCTOSE-2,6-BISPHOSPHATASE TIGAR"/>
    <property type="match status" value="1"/>
</dbReference>
<dbReference type="Gene3D" id="3.40.50.1240">
    <property type="entry name" value="Phosphoglycerate mutase-like"/>
    <property type="match status" value="1"/>
</dbReference>
<dbReference type="Pfam" id="PF00300">
    <property type="entry name" value="His_Phos_1"/>
    <property type="match status" value="1"/>
</dbReference>
<name>A0A7K1FIN2_9ACTN</name>
<dbReference type="SMART" id="SM00855">
    <property type="entry name" value="PGAM"/>
    <property type="match status" value="1"/>
</dbReference>
<reference evidence="5 6" key="1">
    <citation type="submission" date="2019-11" db="EMBL/GenBank/DDBJ databases">
        <authorList>
            <person name="Jiang L.-Q."/>
        </authorList>
    </citation>
    <scope>NUCLEOTIDE SEQUENCE [LARGE SCALE GENOMIC DNA]</scope>
    <source>
        <strain evidence="5 6">YIM 132087</strain>
    </source>
</reference>
<evidence type="ECO:0000313" key="5">
    <source>
        <dbReference type="EMBL" id="MTD13936.1"/>
    </source>
</evidence>
<dbReference type="NCBIfam" id="TIGR03848">
    <property type="entry name" value="MSMEG_4193"/>
    <property type="match status" value="1"/>
</dbReference>
<dbReference type="CDD" id="cd07067">
    <property type="entry name" value="HP_PGM_like"/>
    <property type="match status" value="1"/>
</dbReference>
<evidence type="ECO:0000256" key="4">
    <source>
        <dbReference type="SAM" id="MobiDB-lite"/>
    </source>
</evidence>
<dbReference type="Proteomes" id="UP000460221">
    <property type="component" value="Unassembled WGS sequence"/>
</dbReference>
<feature type="region of interest" description="Disordered" evidence="4">
    <location>
        <begin position="198"/>
        <end position="247"/>
    </location>
</feature>
<organism evidence="5 6">
    <name type="scientific">Nakamurella alba</name>
    <dbReference type="NCBI Taxonomy" id="2665158"/>
    <lineage>
        <taxon>Bacteria</taxon>
        <taxon>Bacillati</taxon>
        <taxon>Actinomycetota</taxon>
        <taxon>Actinomycetes</taxon>
        <taxon>Nakamurellales</taxon>
        <taxon>Nakamurellaceae</taxon>
        <taxon>Nakamurella</taxon>
    </lineage>
</organism>
<dbReference type="GO" id="GO:0005829">
    <property type="term" value="C:cytosol"/>
    <property type="evidence" value="ECO:0007669"/>
    <property type="project" value="TreeGrafter"/>
</dbReference>
<dbReference type="GO" id="GO:0043456">
    <property type="term" value="P:regulation of pentose-phosphate shunt"/>
    <property type="evidence" value="ECO:0007669"/>
    <property type="project" value="TreeGrafter"/>
</dbReference>
<feature type="binding site" evidence="3">
    <location>
        <begin position="8"/>
        <end position="15"/>
    </location>
    <ligand>
        <name>substrate</name>
    </ligand>
</feature>
<dbReference type="GO" id="GO:0004331">
    <property type="term" value="F:fructose-2,6-bisphosphate 2-phosphatase activity"/>
    <property type="evidence" value="ECO:0007669"/>
    <property type="project" value="TreeGrafter"/>
</dbReference>
<feature type="compositionally biased region" description="Low complexity" evidence="4">
    <location>
        <begin position="214"/>
        <end position="231"/>
    </location>
</feature>
<dbReference type="SUPFAM" id="SSF53254">
    <property type="entry name" value="Phosphoglycerate mutase-like"/>
    <property type="match status" value="1"/>
</dbReference>
<feature type="binding site" evidence="3">
    <location>
        <position position="59"/>
    </location>
    <ligand>
        <name>substrate</name>
    </ligand>
</feature>
<feature type="binding site" evidence="3">
    <location>
        <begin position="83"/>
        <end position="86"/>
    </location>
    <ligand>
        <name>substrate</name>
    </ligand>
</feature>
<dbReference type="GO" id="GO:0045820">
    <property type="term" value="P:negative regulation of glycolytic process"/>
    <property type="evidence" value="ECO:0007669"/>
    <property type="project" value="TreeGrafter"/>
</dbReference>
<dbReference type="InterPro" id="IPR022492">
    <property type="entry name" value="Phosphomutase_MSMEG4193_put"/>
</dbReference>
<dbReference type="InterPro" id="IPR051695">
    <property type="entry name" value="Phosphoglycerate_Mutase"/>
</dbReference>
<dbReference type="AlphaFoldDB" id="A0A7K1FIN2"/>
<dbReference type="InterPro" id="IPR029033">
    <property type="entry name" value="His_PPase_superfam"/>
</dbReference>
<evidence type="ECO:0000256" key="3">
    <source>
        <dbReference type="PIRSR" id="PIRSR613078-2"/>
    </source>
</evidence>
<feature type="active site" description="Tele-phosphohistidine intermediate" evidence="2">
    <location>
        <position position="9"/>
    </location>
</feature>
<dbReference type="InterPro" id="IPR013078">
    <property type="entry name" value="His_Pase_superF_clade-1"/>
</dbReference>
<feature type="active site" description="Proton donor/acceptor" evidence="2">
    <location>
        <position position="83"/>
    </location>
</feature>
<dbReference type="PANTHER" id="PTHR46517:SF1">
    <property type="entry name" value="FRUCTOSE-2,6-BISPHOSPHATASE TIGAR"/>
    <property type="match status" value="1"/>
</dbReference>
<accession>A0A7K1FIN2</accession>
<sequence>MPTLVLLRHGRSTANTAGVLAGRSDGVSLDDHGTTQADGVPGRLATVTFDRLISSPLLRCWQTLAPLAAATGVPVEIDDRFAEVDYGDWTGRKLSELAKEPLWRTVQAQPSLAVFPGGEGLATVGTRAATAVRDVVRAAGEHDVLLVCSHGDVIKAILADALGLHLDGFQRIVVAPASISVIRYTPGRTFVERINDAGELGTLRPPPAAEKDPAAATTEAVANGNAPAPDGDAADRSSDAVVGGPAS</sequence>
<proteinExistence type="predicted"/>
<protein>
    <submittedName>
        <fullName evidence="5">MSMEG_4193 family putative phosphomutase</fullName>
    </submittedName>
</protein>
<evidence type="ECO:0000313" key="6">
    <source>
        <dbReference type="Proteomes" id="UP000460221"/>
    </source>
</evidence>
<evidence type="ECO:0000256" key="1">
    <source>
        <dbReference type="ARBA" id="ARBA00022801"/>
    </source>
</evidence>
<gene>
    <name evidence="5" type="ORF">GIS00_08270</name>
</gene>
<keyword evidence="6" id="KW-1185">Reference proteome</keyword>
<comment type="caution">
    <text evidence="5">The sequence shown here is derived from an EMBL/GenBank/DDBJ whole genome shotgun (WGS) entry which is preliminary data.</text>
</comment>